<dbReference type="OrthoDB" id="275715at2759"/>
<protein>
    <submittedName>
        <fullName evidence="4">LYR family protein</fullName>
    </submittedName>
</protein>
<dbReference type="InterPro" id="IPR045297">
    <property type="entry name" value="Complex1_LYR_LYRM4"/>
</dbReference>
<dbReference type="GO" id="GO:0016226">
    <property type="term" value="P:iron-sulfur cluster assembly"/>
    <property type="evidence" value="ECO:0007669"/>
    <property type="project" value="InterPro"/>
</dbReference>
<accession>C5FZI3</accession>
<evidence type="ECO:0000259" key="3">
    <source>
        <dbReference type="Pfam" id="PF05347"/>
    </source>
</evidence>
<keyword evidence="5" id="KW-1185">Reference proteome</keyword>
<dbReference type="AlphaFoldDB" id="C5FZI3"/>
<dbReference type="Proteomes" id="UP000002035">
    <property type="component" value="Unassembled WGS sequence"/>
</dbReference>
<feature type="compositionally biased region" description="Basic residues" evidence="2">
    <location>
        <begin position="435"/>
        <end position="447"/>
    </location>
</feature>
<name>C5FZI3_ARTOC</name>
<dbReference type="GO" id="GO:0005739">
    <property type="term" value="C:mitochondrion"/>
    <property type="evidence" value="ECO:0007669"/>
    <property type="project" value="TreeGrafter"/>
</dbReference>
<feature type="compositionally biased region" description="Basic and acidic residues" evidence="2">
    <location>
        <begin position="770"/>
        <end position="812"/>
    </location>
</feature>
<dbReference type="EMBL" id="DS995708">
    <property type="protein sequence ID" value="EEQ35286.1"/>
    <property type="molecule type" value="Genomic_DNA"/>
</dbReference>
<dbReference type="VEuPathDB" id="FungiDB:MCYG_08105"/>
<dbReference type="OMA" id="PMPRDSQ"/>
<dbReference type="PANTHER" id="PTHR13166">
    <property type="entry name" value="PROTEIN C6ORF149"/>
    <property type="match status" value="1"/>
</dbReference>
<feature type="compositionally biased region" description="Polar residues" evidence="2">
    <location>
        <begin position="182"/>
        <end position="192"/>
    </location>
</feature>
<gene>
    <name evidence="4" type="ORF">MCYG_08105</name>
</gene>
<dbReference type="GO" id="GO:1990221">
    <property type="term" value="C:L-cysteine desulfurase complex"/>
    <property type="evidence" value="ECO:0007669"/>
    <property type="project" value="TreeGrafter"/>
</dbReference>
<dbReference type="RefSeq" id="XP_002843022.1">
    <property type="nucleotide sequence ID" value="XM_002842976.1"/>
</dbReference>
<dbReference type="PANTHER" id="PTHR13166:SF7">
    <property type="entry name" value="LYR MOTIF-CONTAINING PROTEIN 4"/>
    <property type="match status" value="1"/>
</dbReference>
<reference evidence="5" key="1">
    <citation type="journal article" date="2012" name="MBio">
        <title>Comparative genome analysis of Trichophyton rubrum and related dermatophytes reveals candidate genes involved in infection.</title>
        <authorList>
            <person name="Martinez D.A."/>
            <person name="Oliver B.G."/>
            <person name="Graeser Y."/>
            <person name="Goldberg J.M."/>
            <person name="Li W."/>
            <person name="Martinez-Rossi N.M."/>
            <person name="Monod M."/>
            <person name="Shelest E."/>
            <person name="Barton R.C."/>
            <person name="Birch E."/>
            <person name="Brakhage A.A."/>
            <person name="Chen Z."/>
            <person name="Gurr S.J."/>
            <person name="Heiman D."/>
            <person name="Heitman J."/>
            <person name="Kosti I."/>
            <person name="Rossi A."/>
            <person name="Saif S."/>
            <person name="Samalova M."/>
            <person name="Saunders C.W."/>
            <person name="Shea T."/>
            <person name="Summerbell R.C."/>
            <person name="Xu J."/>
            <person name="Young S."/>
            <person name="Zeng Q."/>
            <person name="Birren B.W."/>
            <person name="Cuomo C.A."/>
            <person name="White T.C."/>
        </authorList>
    </citation>
    <scope>NUCLEOTIDE SEQUENCE [LARGE SCALE GENOMIC DNA]</scope>
    <source>
        <strain evidence="5">ATCC MYA-4605 / CBS 113480</strain>
    </source>
</reference>
<feature type="compositionally biased region" description="Acidic residues" evidence="2">
    <location>
        <begin position="274"/>
        <end position="287"/>
    </location>
</feature>
<evidence type="ECO:0000313" key="4">
    <source>
        <dbReference type="EMBL" id="EEQ35286.1"/>
    </source>
</evidence>
<comment type="similarity">
    <text evidence="1">Belongs to the complex I LYR family.</text>
</comment>
<feature type="region of interest" description="Disordered" evidence="2">
    <location>
        <begin position="435"/>
        <end position="812"/>
    </location>
</feature>
<dbReference type="InterPro" id="IPR008011">
    <property type="entry name" value="Complex1_LYR_dom"/>
</dbReference>
<feature type="compositionally biased region" description="Polar residues" evidence="2">
    <location>
        <begin position="593"/>
        <end position="627"/>
    </location>
</feature>
<feature type="compositionally biased region" description="Polar residues" evidence="2">
    <location>
        <begin position="526"/>
        <end position="580"/>
    </location>
</feature>
<feature type="compositionally biased region" description="Pro residues" evidence="2">
    <location>
        <begin position="696"/>
        <end position="708"/>
    </location>
</feature>
<dbReference type="eggNOG" id="KOG3801">
    <property type="taxonomic scope" value="Eukaryota"/>
</dbReference>
<organism evidence="4 5">
    <name type="scientific">Arthroderma otae (strain ATCC MYA-4605 / CBS 113480)</name>
    <name type="common">Microsporum canis</name>
    <dbReference type="NCBI Taxonomy" id="554155"/>
    <lineage>
        <taxon>Eukaryota</taxon>
        <taxon>Fungi</taxon>
        <taxon>Dikarya</taxon>
        <taxon>Ascomycota</taxon>
        <taxon>Pezizomycotina</taxon>
        <taxon>Eurotiomycetes</taxon>
        <taxon>Eurotiomycetidae</taxon>
        <taxon>Onygenales</taxon>
        <taxon>Arthrodermataceae</taxon>
        <taxon>Microsporum</taxon>
    </lineage>
</organism>
<feature type="region of interest" description="Disordered" evidence="2">
    <location>
        <begin position="182"/>
        <end position="201"/>
    </location>
</feature>
<dbReference type="InterPro" id="IPR051522">
    <property type="entry name" value="ISC_assembly_LYR"/>
</dbReference>
<evidence type="ECO:0000256" key="2">
    <source>
        <dbReference type="SAM" id="MobiDB-lite"/>
    </source>
</evidence>
<evidence type="ECO:0000313" key="5">
    <source>
        <dbReference type="Proteomes" id="UP000002035"/>
    </source>
</evidence>
<proteinExistence type="inferred from homology"/>
<feature type="compositionally biased region" description="Polar residues" evidence="2">
    <location>
        <begin position="473"/>
        <end position="485"/>
    </location>
</feature>
<dbReference type="Pfam" id="PF05347">
    <property type="entry name" value="Complex1_LYR"/>
    <property type="match status" value="1"/>
</dbReference>
<dbReference type="STRING" id="554155.C5FZI3"/>
<dbReference type="GeneID" id="9227388"/>
<sequence length="812" mass="86957">MSVQSLNQSSAFQARSLFRSLLRQSNQFSAYNFREYARRRTIDAFREHQHETEERKIQEFMQKGLTNLRMMKTLANRVFQQRQTVISQFYQLDRLVVEGQKTGKESGNEGSIVRQNDSGFNAPKIVHIFYIFFSSLASLSYSGYGSTAVWTVAGGKSPQARQGQHRENEDLYFMRATHIHSQDTLNRSSRPNRSGPIDHDVFEGLPVRRWSRQVTTFSQEPKPAEEETSIVDPQSLPELPMPRDSNLLTPVSRALLRAARAGCTYIRPVRKDPEPEEIEQKDDDDTLTEPPVVERTFTATKWTIVPRTVELPEVEFLAPRRAGLPSLYGAGAQSNGATAAGSSTPMRKTKFKKIDPTTGTISIYEAWVPDGYEVEGEIVQEAQVIAANPDAKVVNVDPAPGTVVADIGVVNQEGVVVASTEGSAVVPKQIKAKRKLKAGKSKSRKKVMFAPGNGTGQPVAPGAEASGDAAVQSAVSGNDATTSGTDHAAEDEEEEDDDEEGEESDEEDETAPNAKPTPMSDGPGDRNSTTPAVDTPLGSQNMLQQSPSGGQESTVQTSTEPPQGPSSSPEAPLATTSISKHSSKSPAEGPTKATISTEASDTAVLSTVSQQGGTADQPPATTVNDAKTASPIVPIPESLDVKTDAAEGANRVSPGKVVSPQTSAKEEQVSQPDLPPGSEAEAKSQSPPVAHTSDPMPGPISEPPPNPSRPSSNEPAEAQTATTSLHPPETTENKPQPTSTGAVHFEDGEVDLLGSLEASLDKNPGSTKQSKPEDTPARTTEQKGDDTNAHSEIPSAKDGESNNDGKDVEMTG</sequence>
<feature type="domain" description="Complex 1 LYR protein" evidence="3">
    <location>
        <begin position="13"/>
        <end position="70"/>
    </location>
</feature>
<dbReference type="HOGENOM" id="CLU_012317_0_1_1"/>
<dbReference type="CDD" id="cd20264">
    <property type="entry name" value="Complex1_LYR_LYRM4"/>
    <property type="match status" value="1"/>
</dbReference>
<evidence type="ECO:0000256" key="1">
    <source>
        <dbReference type="ARBA" id="ARBA00009508"/>
    </source>
</evidence>
<feature type="region of interest" description="Disordered" evidence="2">
    <location>
        <begin position="269"/>
        <end position="289"/>
    </location>
</feature>
<feature type="region of interest" description="Disordered" evidence="2">
    <location>
        <begin position="216"/>
        <end position="245"/>
    </location>
</feature>
<feature type="compositionally biased region" description="Acidic residues" evidence="2">
    <location>
        <begin position="489"/>
        <end position="510"/>
    </location>
</feature>